<dbReference type="EMBL" id="CP045571">
    <property type="protein sequence ID" value="QFX96157.1"/>
    <property type="molecule type" value="Genomic_DNA"/>
</dbReference>
<dbReference type="AlphaFoldDB" id="A0A5P9XQ26"/>
<keyword evidence="1" id="KW-0812">Transmembrane</keyword>
<accession>A0A5P9XQ26</accession>
<sequence length="71" mass="8196">MRAVLSVLKRRVYEPYPERLSMAMDQDAGKTWIGIILWNTGTLIQDYPNAFIVCGFVFLSVPILYLIRAIF</sequence>
<evidence type="ECO:0000313" key="2">
    <source>
        <dbReference type="EMBL" id="QFX96157.1"/>
    </source>
</evidence>
<evidence type="ECO:0000313" key="3">
    <source>
        <dbReference type="Proteomes" id="UP000363590"/>
    </source>
</evidence>
<name>A0A5P9XQ26_ACITH</name>
<keyword evidence="1" id="KW-0472">Membrane</keyword>
<gene>
    <name evidence="2" type="ORF">GCD22_01882</name>
</gene>
<proteinExistence type="predicted"/>
<keyword evidence="1" id="KW-1133">Transmembrane helix</keyword>
<feature type="transmembrane region" description="Helical" evidence="1">
    <location>
        <begin position="47"/>
        <end position="67"/>
    </location>
</feature>
<protein>
    <submittedName>
        <fullName evidence="2">Uncharacterized protein</fullName>
    </submittedName>
</protein>
<reference evidence="2 3" key="1">
    <citation type="submission" date="2019-10" db="EMBL/GenBank/DDBJ databases">
        <authorList>
            <person name="Wang R."/>
        </authorList>
    </citation>
    <scope>NUCLEOTIDE SEQUENCE [LARGE SCALE GENOMIC DNA]</scope>
    <source>
        <strain evidence="2 3">ATCC 19377</strain>
    </source>
</reference>
<organism evidence="2 3">
    <name type="scientific">Acidithiobacillus thiooxidans ATCC 19377</name>
    <dbReference type="NCBI Taxonomy" id="637390"/>
    <lineage>
        <taxon>Bacteria</taxon>
        <taxon>Pseudomonadati</taxon>
        <taxon>Pseudomonadota</taxon>
        <taxon>Acidithiobacillia</taxon>
        <taxon>Acidithiobacillales</taxon>
        <taxon>Acidithiobacillaceae</taxon>
        <taxon>Acidithiobacillus</taxon>
    </lineage>
</organism>
<dbReference type="KEGG" id="atx:GCD22_01882"/>
<dbReference type="Proteomes" id="UP000363590">
    <property type="component" value="Chromosome"/>
</dbReference>
<evidence type="ECO:0000256" key="1">
    <source>
        <dbReference type="SAM" id="Phobius"/>
    </source>
</evidence>